<reference evidence="1 2" key="1">
    <citation type="submission" date="2018-05" db="EMBL/GenBank/DDBJ databases">
        <title>Genomic Encyclopedia of Type Strains, Phase IV (KMG-IV): sequencing the most valuable type-strain genomes for metagenomic binning, comparative biology and taxonomic classification.</title>
        <authorList>
            <person name="Goeker M."/>
        </authorList>
    </citation>
    <scope>NUCLEOTIDE SEQUENCE [LARGE SCALE GENOMIC DNA]</scope>
    <source>
        <strain evidence="1 2">DSM 6462</strain>
    </source>
</reference>
<gene>
    <name evidence="1" type="ORF">C7450_11119</name>
</gene>
<dbReference type="Proteomes" id="UP000248021">
    <property type="component" value="Unassembled WGS sequence"/>
</dbReference>
<keyword evidence="2" id="KW-1185">Reference proteome</keyword>
<dbReference type="EMBL" id="QJJK01000011">
    <property type="protein sequence ID" value="PXW54489.1"/>
    <property type="molecule type" value="Genomic_DNA"/>
</dbReference>
<protein>
    <submittedName>
        <fullName evidence="1">Uncharacterized protein</fullName>
    </submittedName>
</protein>
<name>A0A2V3TXE6_9HYPH</name>
<comment type="caution">
    <text evidence="1">The sequence shown here is derived from an EMBL/GenBank/DDBJ whole genome shotgun (WGS) entry which is preliminary data.</text>
</comment>
<dbReference type="AlphaFoldDB" id="A0A2V3TXE6"/>
<accession>A0A2V3TXE6</accession>
<sequence>MPVGFGFVSFDFDLTVTRQHTWIDCGIHTPLAEGDARLGLITFQDGSLLIRLINALCGQGLAVCINSRQYASTIFFSLKALPGGEKLIADFHGSRFFVFGRESLQVSKAQVLASAFGADVGGLHFDDDSKEGRGFVGNHRFCQMAAGTGFSLGISSSLLSGLVDIPLHFSGLMTPDIPLSYNSLNPPPLQYPALTAGAARWRHSSGVSLVTLVNELRTSLMLTETDPVAKRRGIVF</sequence>
<evidence type="ECO:0000313" key="1">
    <source>
        <dbReference type="EMBL" id="PXW54489.1"/>
    </source>
</evidence>
<proteinExistence type="predicted"/>
<dbReference type="RefSeq" id="WP_110376967.1">
    <property type="nucleotide sequence ID" value="NZ_CAKNFM010000006.1"/>
</dbReference>
<evidence type="ECO:0000313" key="2">
    <source>
        <dbReference type="Proteomes" id="UP000248021"/>
    </source>
</evidence>
<organism evidence="1 2">
    <name type="scientific">Chelatococcus asaccharovorans</name>
    <dbReference type="NCBI Taxonomy" id="28210"/>
    <lineage>
        <taxon>Bacteria</taxon>
        <taxon>Pseudomonadati</taxon>
        <taxon>Pseudomonadota</taxon>
        <taxon>Alphaproteobacteria</taxon>
        <taxon>Hyphomicrobiales</taxon>
        <taxon>Chelatococcaceae</taxon>
        <taxon>Chelatococcus</taxon>
    </lineage>
</organism>